<name>A0A3D8QSR7_9HELO</name>
<evidence type="ECO:0000313" key="2">
    <source>
        <dbReference type="EMBL" id="RDW64718.1"/>
    </source>
</evidence>
<dbReference type="AlphaFoldDB" id="A0A3D8QSR7"/>
<gene>
    <name evidence="2" type="ORF">BP6252_10369</name>
</gene>
<organism evidence="2 3">
    <name type="scientific">Coleophoma cylindrospora</name>
    <dbReference type="NCBI Taxonomy" id="1849047"/>
    <lineage>
        <taxon>Eukaryota</taxon>
        <taxon>Fungi</taxon>
        <taxon>Dikarya</taxon>
        <taxon>Ascomycota</taxon>
        <taxon>Pezizomycotina</taxon>
        <taxon>Leotiomycetes</taxon>
        <taxon>Helotiales</taxon>
        <taxon>Dermateaceae</taxon>
        <taxon>Coleophoma</taxon>
    </lineage>
</organism>
<feature type="region of interest" description="Disordered" evidence="1">
    <location>
        <begin position="1"/>
        <end position="92"/>
    </location>
</feature>
<evidence type="ECO:0000313" key="3">
    <source>
        <dbReference type="Proteomes" id="UP000256645"/>
    </source>
</evidence>
<feature type="compositionally biased region" description="Basic and acidic residues" evidence="1">
    <location>
        <begin position="11"/>
        <end position="25"/>
    </location>
</feature>
<comment type="caution">
    <text evidence="2">The sequence shown here is derived from an EMBL/GenBank/DDBJ whole genome shotgun (WGS) entry which is preliminary data.</text>
</comment>
<evidence type="ECO:0000256" key="1">
    <source>
        <dbReference type="SAM" id="MobiDB-lite"/>
    </source>
</evidence>
<dbReference type="EMBL" id="PDLM01000012">
    <property type="protein sequence ID" value="RDW64718.1"/>
    <property type="molecule type" value="Genomic_DNA"/>
</dbReference>
<sequence>MAAMAVPKAYPEQRGEENVDGEHHRLGGRRGGVPSRVSMERWGLTKALSGGTKPRRATSRPHITNKQSSPSAMHPPPSSPGQRSRRGSDCST</sequence>
<keyword evidence="3" id="KW-1185">Reference proteome</keyword>
<reference evidence="2 3" key="1">
    <citation type="journal article" date="2018" name="IMA Fungus">
        <title>IMA Genome-F 9: Draft genome sequence of Annulohypoxylon stygium, Aspergillus mulundensis, Berkeleyomyces basicola (syn. Thielaviopsis basicola), Ceratocystis smalleyi, two Cercospora beticola strains, Coleophoma cylindrospora, Fusarium fracticaudum, Phialophora cf. hyalina, and Morchella septimelata.</title>
        <authorList>
            <person name="Wingfield B.D."/>
            <person name="Bills G.F."/>
            <person name="Dong Y."/>
            <person name="Huang W."/>
            <person name="Nel W.J."/>
            <person name="Swalarsk-Parry B.S."/>
            <person name="Vaghefi N."/>
            <person name="Wilken P.M."/>
            <person name="An Z."/>
            <person name="de Beer Z.W."/>
            <person name="De Vos L."/>
            <person name="Chen L."/>
            <person name="Duong T.A."/>
            <person name="Gao Y."/>
            <person name="Hammerbacher A."/>
            <person name="Kikkert J.R."/>
            <person name="Li Y."/>
            <person name="Li H."/>
            <person name="Li K."/>
            <person name="Li Q."/>
            <person name="Liu X."/>
            <person name="Ma X."/>
            <person name="Naidoo K."/>
            <person name="Pethybridge S.J."/>
            <person name="Sun J."/>
            <person name="Steenkamp E.T."/>
            <person name="van der Nest M.A."/>
            <person name="van Wyk S."/>
            <person name="Wingfield M.J."/>
            <person name="Xiong C."/>
            <person name="Yue Q."/>
            <person name="Zhang X."/>
        </authorList>
    </citation>
    <scope>NUCLEOTIDE SEQUENCE [LARGE SCALE GENOMIC DNA]</scope>
    <source>
        <strain evidence="2 3">BP6252</strain>
    </source>
</reference>
<dbReference type="Proteomes" id="UP000256645">
    <property type="component" value="Unassembled WGS sequence"/>
</dbReference>
<proteinExistence type="predicted"/>
<accession>A0A3D8QSR7</accession>
<protein>
    <submittedName>
        <fullName evidence="2">Uncharacterized protein</fullName>
    </submittedName>
</protein>